<feature type="non-terminal residue" evidence="1">
    <location>
        <position position="1"/>
    </location>
</feature>
<evidence type="ECO:0000313" key="1">
    <source>
        <dbReference type="EMBL" id="GMR33206.1"/>
    </source>
</evidence>
<dbReference type="EMBL" id="BTRK01000001">
    <property type="protein sequence ID" value="GMR33206.1"/>
    <property type="molecule type" value="Genomic_DNA"/>
</dbReference>
<gene>
    <name evidence="1" type="ORF">PMAYCL1PPCAC_03401</name>
</gene>
<sequence>RSASRLIVESLAEEIGAVDGVRVVEYRNNLPCSSVYDLLSAEEFCRNRVIEFPRLLYELENLLASLDNFLSFVHEALHLPQIETRRFALL</sequence>
<reference evidence="2" key="1">
    <citation type="submission" date="2022-10" db="EMBL/GenBank/DDBJ databases">
        <title>Genome assembly of Pristionchus species.</title>
        <authorList>
            <person name="Yoshida K."/>
            <person name="Sommer R.J."/>
        </authorList>
    </citation>
    <scope>NUCLEOTIDE SEQUENCE [LARGE SCALE GENOMIC DNA]</scope>
    <source>
        <strain evidence="2">RS5460</strain>
    </source>
</reference>
<proteinExistence type="predicted"/>
<keyword evidence="2" id="KW-1185">Reference proteome</keyword>
<evidence type="ECO:0000313" key="2">
    <source>
        <dbReference type="Proteomes" id="UP001328107"/>
    </source>
</evidence>
<accession>A0AAN4Z640</accession>
<name>A0AAN4Z640_9BILA</name>
<dbReference type="Proteomes" id="UP001328107">
    <property type="component" value="Unassembled WGS sequence"/>
</dbReference>
<dbReference type="AlphaFoldDB" id="A0AAN4Z640"/>
<organism evidence="1 2">
    <name type="scientific">Pristionchus mayeri</name>
    <dbReference type="NCBI Taxonomy" id="1317129"/>
    <lineage>
        <taxon>Eukaryota</taxon>
        <taxon>Metazoa</taxon>
        <taxon>Ecdysozoa</taxon>
        <taxon>Nematoda</taxon>
        <taxon>Chromadorea</taxon>
        <taxon>Rhabditida</taxon>
        <taxon>Rhabditina</taxon>
        <taxon>Diplogasteromorpha</taxon>
        <taxon>Diplogasteroidea</taxon>
        <taxon>Neodiplogasteridae</taxon>
        <taxon>Pristionchus</taxon>
    </lineage>
</organism>
<feature type="non-terminal residue" evidence="1">
    <location>
        <position position="90"/>
    </location>
</feature>
<protein>
    <submittedName>
        <fullName evidence="1">Uncharacterized protein</fullName>
    </submittedName>
</protein>
<comment type="caution">
    <text evidence="1">The sequence shown here is derived from an EMBL/GenBank/DDBJ whole genome shotgun (WGS) entry which is preliminary data.</text>
</comment>